<keyword evidence="2" id="KW-1185">Reference proteome</keyword>
<sequence length="119" mass="12803">MTLVDSGTKNWDSPKPISIVGSTGSIGTHVVLSHNQPGLLNVFTIFLPGYSDTTSSHCVHSSRTHKPRLGDRSSLIGTLKPLHSGSMQKSKVKPDVVSYALLISAYGNARREEEALALF</sequence>
<gene>
    <name evidence="1" type="ORF">L1987_77667</name>
</gene>
<reference evidence="1 2" key="2">
    <citation type="journal article" date="2022" name="Mol. Ecol. Resour.">
        <title>The genomes of chicory, endive, great burdock and yacon provide insights into Asteraceae paleo-polyploidization history and plant inulin production.</title>
        <authorList>
            <person name="Fan W."/>
            <person name="Wang S."/>
            <person name="Wang H."/>
            <person name="Wang A."/>
            <person name="Jiang F."/>
            <person name="Liu H."/>
            <person name="Zhao H."/>
            <person name="Xu D."/>
            <person name="Zhang Y."/>
        </authorList>
    </citation>
    <scope>NUCLEOTIDE SEQUENCE [LARGE SCALE GENOMIC DNA]</scope>
    <source>
        <strain evidence="2">cv. Yunnan</strain>
        <tissue evidence="1">Leaves</tissue>
    </source>
</reference>
<protein>
    <submittedName>
        <fullName evidence="1">Uncharacterized protein</fullName>
    </submittedName>
</protein>
<evidence type="ECO:0000313" key="1">
    <source>
        <dbReference type="EMBL" id="KAI3694698.1"/>
    </source>
</evidence>
<organism evidence="1 2">
    <name type="scientific">Smallanthus sonchifolius</name>
    <dbReference type="NCBI Taxonomy" id="185202"/>
    <lineage>
        <taxon>Eukaryota</taxon>
        <taxon>Viridiplantae</taxon>
        <taxon>Streptophyta</taxon>
        <taxon>Embryophyta</taxon>
        <taxon>Tracheophyta</taxon>
        <taxon>Spermatophyta</taxon>
        <taxon>Magnoliopsida</taxon>
        <taxon>eudicotyledons</taxon>
        <taxon>Gunneridae</taxon>
        <taxon>Pentapetalae</taxon>
        <taxon>asterids</taxon>
        <taxon>campanulids</taxon>
        <taxon>Asterales</taxon>
        <taxon>Asteraceae</taxon>
        <taxon>Asteroideae</taxon>
        <taxon>Heliantheae alliance</taxon>
        <taxon>Millerieae</taxon>
        <taxon>Smallanthus</taxon>
    </lineage>
</organism>
<dbReference type="Proteomes" id="UP001056120">
    <property type="component" value="Linkage Group LG26"/>
</dbReference>
<reference evidence="2" key="1">
    <citation type="journal article" date="2022" name="Mol. Ecol. Resour.">
        <title>The genomes of chicory, endive, great burdock and yacon provide insights into Asteraceae palaeo-polyploidization history and plant inulin production.</title>
        <authorList>
            <person name="Fan W."/>
            <person name="Wang S."/>
            <person name="Wang H."/>
            <person name="Wang A."/>
            <person name="Jiang F."/>
            <person name="Liu H."/>
            <person name="Zhao H."/>
            <person name="Xu D."/>
            <person name="Zhang Y."/>
        </authorList>
    </citation>
    <scope>NUCLEOTIDE SEQUENCE [LARGE SCALE GENOMIC DNA]</scope>
    <source>
        <strain evidence="2">cv. Yunnan</strain>
    </source>
</reference>
<accession>A0ACB8ZBH7</accession>
<evidence type="ECO:0000313" key="2">
    <source>
        <dbReference type="Proteomes" id="UP001056120"/>
    </source>
</evidence>
<name>A0ACB8ZBH7_9ASTR</name>
<proteinExistence type="predicted"/>
<dbReference type="EMBL" id="CM042043">
    <property type="protein sequence ID" value="KAI3694698.1"/>
    <property type="molecule type" value="Genomic_DNA"/>
</dbReference>
<comment type="caution">
    <text evidence="1">The sequence shown here is derived from an EMBL/GenBank/DDBJ whole genome shotgun (WGS) entry which is preliminary data.</text>
</comment>